<dbReference type="Proteomes" id="UP000677228">
    <property type="component" value="Unassembled WGS sequence"/>
</dbReference>
<gene>
    <name evidence="2" type="ORF">OVA965_LOCUS43894</name>
    <name evidence="3" type="ORF">TMI583_LOCUS46340</name>
</gene>
<feature type="non-terminal residue" evidence="3">
    <location>
        <position position="1"/>
    </location>
</feature>
<dbReference type="Proteomes" id="UP000682733">
    <property type="component" value="Unassembled WGS sequence"/>
</dbReference>
<feature type="compositionally biased region" description="Acidic residues" evidence="1">
    <location>
        <begin position="213"/>
        <end position="226"/>
    </location>
</feature>
<evidence type="ECO:0000313" key="3">
    <source>
        <dbReference type="EMBL" id="CAF4462868.1"/>
    </source>
</evidence>
<accession>A0A8S2WVH1</accession>
<dbReference type="AlphaFoldDB" id="A0A8S2WVH1"/>
<comment type="caution">
    <text evidence="3">The sequence shown here is derived from an EMBL/GenBank/DDBJ whole genome shotgun (WGS) entry which is preliminary data.</text>
</comment>
<organism evidence="3 4">
    <name type="scientific">Didymodactylos carnosus</name>
    <dbReference type="NCBI Taxonomy" id="1234261"/>
    <lineage>
        <taxon>Eukaryota</taxon>
        <taxon>Metazoa</taxon>
        <taxon>Spiralia</taxon>
        <taxon>Gnathifera</taxon>
        <taxon>Rotifera</taxon>
        <taxon>Eurotatoria</taxon>
        <taxon>Bdelloidea</taxon>
        <taxon>Philodinida</taxon>
        <taxon>Philodinidae</taxon>
        <taxon>Didymodactylos</taxon>
    </lineage>
</organism>
<name>A0A8S2WVH1_9BILA</name>
<protein>
    <submittedName>
        <fullName evidence="3">Uncharacterized protein</fullName>
    </submittedName>
</protein>
<feature type="compositionally biased region" description="Basic and acidic residues" evidence="1">
    <location>
        <begin position="1"/>
        <end position="13"/>
    </location>
</feature>
<feature type="compositionally biased region" description="Polar residues" evidence="1">
    <location>
        <begin position="49"/>
        <end position="69"/>
    </location>
</feature>
<proteinExistence type="predicted"/>
<dbReference type="EMBL" id="CAJNOK010059884">
    <property type="protein sequence ID" value="CAF1633816.1"/>
    <property type="molecule type" value="Genomic_DNA"/>
</dbReference>
<evidence type="ECO:0000313" key="4">
    <source>
        <dbReference type="Proteomes" id="UP000682733"/>
    </source>
</evidence>
<feature type="region of interest" description="Disordered" evidence="1">
    <location>
        <begin position="1"/>
        <end position="69"/>
    </location>
</feature>
<evidence type="ECO:0000313" key="2">
    <source>
        <dbReference type="EMBL" id="CAF1633816.1"/>
    </source>
</evidence>
<feature type="compositionally biased region" description="Polar residues" evidence="1">
    <location>
        <begin position="14"/>
        <end position="41"/>
    </location>
</feature>
<dbReference type="EMBL" id="CAJOBA010085817">
    <property type="protein sequence ID" value="CAF4462868.1"/>
    <property type="molecule type" value="Genomic_DNA"/>
</dbReference>
<reference evidence="3" key="1">
    <citation type="submission" date="2021-02" db="EMBL/GenBank/DDBJ databases">
        <authorList>
            <person name="Nowell W R."/>
        </authorList>
    </citation>
    <scope>NUCLEOTIDE SEQUENCE</scope>
</reference>
<feature type="region of interest" description="Disordered" evidence="1">
    <location>
        <begin position="178"/>
        <end position="232"/>
    </location>
</feature>
<feature type="non-terminal residue" evidence="3">
    <location>
        <position position="245"/>
    </location>
</feature>
<evidence type="ECO:0000256" key="1">
    <source>
        <dbReference type="SAM" id="MobiDB-lite"/>
    </source>
</evidence>
<sequence>KKKESSNDQKSSKSAEPTVQNETKPAISGQKQQEKPSTTIKPSLPIVTEQKNQPQGTSISTQPSMSNVSTPFKFGGSGFSTTAGIGSTFPSIFGTSSANATSSTGFQFGSIGTISTSTTSTATTTAGDVNNSFRFGAPSTTTAANGFSGFQFGTTTSTPKPLFQTSVTSSFADLAKKTPTNNVESEKERVFPGQGTPVFGSTPKKSGNAPPADENDDTGGDPDESYEPSVTFQPIVKLAAVDVQT</sequence>